<dbReference type="PROSITE" id="PS50072">
    <property type="entry name" value="CSA_PPIASE_2"/>
    <property type="match status" value="1"/>
</dbReference>
<comment type="similarity">
    <text evidence="2">Belongs to the cyclophilin-type PPIase family.</text>
</comment>
<reference evidence="10 11" key="1">
    <citation type="submission" date="2018-11" db="EMBL/GenBank/DDBJ databases">
        <title>Flavobacterium sp. nov., YIM 102701-2 draft genome.</title>
        <authorList>
            <person name="Li G."/>
            <person name="Jiang Y."/>
        </authorList>
    </citation>
    <scope>NUCLEOTIDE SEQUENCE [LARGE SCALE GENOMIC DNA]</scope>
    <source>
        <strain evidence="10 11">YIM 102701-2</strain>
    </source>
</reference>
<proteinExistence type="inferred from homology"/>
<keyword evidence="11" id="KW-1185">Reference proteome</keyword>
<evidence type="ECO:0000256" key="6">
    <source>
        <dbReference type="PROSITE-ProRule" id="PRU00277"/>
    </source>
</evidence>
<dbReference type="GO" id="GO:0006457">
    <property type="term" value="P:protein folding"/>
    <property type="evidence" value="ECO:0007669"/>
    <property type="project" value="InterPro"/>
</dbReference>
<evidence type="ECO:0000313" key="11">
    <source>
        <dbReference type="Proteomes" id="UP000275719"/>
    </source>
</evidence>
<dbReference type="GO" id="GO:0003755">
    <property type="term" value="F:peptidyl-prolyl cis-trans isomerase activity"/>
    <property type="evidence" value="ECO:0007669"/>
    <property type="project" value="UniProtKB-KW"/>
</dbReference>
<dbReference type="Gene3D" id="2.40.100.10">
    <property type="entry name" value="Cyclophilin-like"/>
    <property type="match status" value="1"/>
</dbReference>
<dbReference type="PRINTS" id="PR00153">
    <property type="entry name" value="CSAPPISMRASE"/>
</dbReference>
<evidence type="ECO:0000313" key="10">
    <source>
        <dbReference type="EMBL" id="RRJ92622.1"/>
    </source>
</evidence>
<dbReference type="InterPro" id="IPR044666">
    <property type="entry name" value="Cyclophilin_A-like"/>
</dbReference>
<dbReference type="Proteomes" id="UP000275719">
    <property type="component" value="Unassembled WGS sequence"/>
</dbReference>
<evidence type="ECO:0000256" key="1">
    <source>
        <dbReference type="ARBA" id="ARBA00000971"/>
    </source>
</evidence>
<dbReference type="CDD" id="cd00317">
    <property type="entry name" value="cyclophilin"/>
    <property type="match status" value="1"/>
</dbReference>
<organism evidence="10 11">
    <name type="scientific">Paenimyroides tangerinum</name>
    <dbReference type="NCBI Taxonomy" id="2488728"/>
    <lineage>
        <taxon>Bacteria</taxon>
        <taxon>Pseudomonadati</taxon>
        <taxon>Bacteroidota</taxon>
        <taxon>Flavobacteriia</taxon>
        <taxon>Flavobacteriales</taxon>
        <taxon>Flavobacteriaceae</taxon>
        <taxon>Paenimyroides</taxon>
    </lineage>
</organism>
<gene>
    <name evidence="10" type="ORF">EG240_02200</name>
</gene>
<dbReference type="SUPFAM" id="SSF50891">
    <property type="entry name" value="Cyclophilin-like"/>
    <property type="match status" value="1"/>
</dbReference>
<keyword evidence="4 6" id="KW-0697">Rotamase</keyword>
<keyword evidence="7" id="KW-0732">Signal</keyword>
<dbReference type="SUPFAM" id="SSF54534">
    <property type="entry name" value="FKBP-like"/>
    <property type="match status" value="1"/>
</dbReference>
<dbReference type="Pfam" id="PF00160">
    <property type="entry name" value="Pro_isomerase"/>
    <property type="match status" value="1"/>
</dbReference>
<dbReference type="InterPro" id="IPR020892">
    <property type="entry name" value="Cyclophilin-type_PPIase_CS"/>
</dbReference>
<feature type="domain" description="PPIase FKBP-type" evidence="8">
    <location>
        <begin position="250"/>
        <end position="355"/>
    </location>
</feature>
<dbReference type="InterPro" id="IPR046357">
    <property type="entry name" value="PPIase_dom_sf"/>
</dbReference>
<dbReference type="InterPro" id="IPR001179">
    <property type="entry name" value="PPIase_FKBP_dom"/>
</dbReference>
<sequence length="355" mass="38793">MKKLLLTLFCVVSLSTQAQKLEDGMYANFETSKGNIIVELEYQKTPMTVANFVSLAEGTSTSVDKKFTGKKFYDGLKFHRVIADFMIQGGDPNGNGSGNPGYKFPDEIVADLKHDKPGILSMANAGAGTNGSQFFITHVPTPHLDGKHTVFGHVVEGQDIVNAIAQGDDIKSVKIIRQGKEAKKFDADKVFKKSLEDIKNKELEANKSVEKATKENLDRINKAREQAIVLPSGLAVYIFEKGKGGKPVEGEEVLIDYAGYLPNGSLFDSGIEEIATKFNKFDARRKAANAYTPIPFTYGNKTGMIPGFIEGIENLNYGDKALVFIPSSLGYGERGAGNIIPPNSDLIFEMHIKNK</sequence>
<dbReference type="EMBL" id="RQVQ01000004">
    <property type="protein sequence ID" value="RRJ92622.1"/>
    <property type="molecule type" value="Genomic_DNA"/>
</dbReference>
<keyword evidence="5 6" id="KW-0413">Isomerase</keyword>
<name>A0A3P3WBR2_9FLAO</name>
<feature type="signal peptide" evidence="7">
    <location>
        <begin position="1"/>
        <end position="18"/>
    </location>
</feature>
<evidence type="ECO:0000259" key="8">
    <source>
        <dbReference type="PROSITE" id="PS50059"/>
    </source>
</evidence>
<dbReference type="OrthoDB" id="9807797at2"/>
<dbReference type="Pfam" id="PF00254">
    <property type="entry name" value="FKBP_C"/>
    <property type="match status" value="1"/>
</dbReference>
<accession>A0A3P3WBR2</accession>
<dbReference type="PANTHER" id="PTHR45625:SF4">
    <property type="entry name" value="PEPTIDYLPROLYL ISOMERASE DOMAIN AND WD REPEAT-CONTAINING PROTEIN 1"/>
    <property type="match status" value="1"/>
</dbReference>
<dbReference type="AlphaFoldDB" id="A0A3P3WBR2"/>
<dbReference type="PROSITE" id="PS50059">
    <property type="entry name" value="FKBP_PPIASE"/>
    <property type="match status" value="1"/>
</dbReference>
<evidence type="ECO:0000256" key="3">
    <source>
        <dbReference type="ARBA" id="ARBA00013194"/>
    </source>
</evidence>
<evidence type="ECO:0000256" key="4">
    <source>
        <dbReference type="ARBA" id="ARBA00023110"/>
    </source>
</evidence>
<dbReference type="EC" id="5.2.1.8" evidence="3 6"/>
<dbReference type="InterPro" id="IPR002130">
    <property type="entry name" value="Cyclophilin-type_PPIase_dom"/>
</dbReference>
<protein>
    <recommendedName>
        <fullName evidence="3 6">peptidylprolyl isomerase</fullName>
        <ecNumber evidence="3 6">5.2.1.8</ecNumber>
    </recommendedName>
</protein>
<dbReference type="InterPro" id="IPR029000">
    <property type="entry name" value="Cyclophilin-like_dom_sf"/>
</dbReference>
<dbReference type="Gene3D" id="3.10.50.40">
    <property type="match status" value="1"/>
</dbReference>
<dbReference type="RefSeq" id="WP_125016969.1">
    <property type="nucleotide sequence ID" value="NZ_RQVQ01000004.1"/>
</dbReference>
<evidence type="ECO:0000259" key="9">
    <source>
        <dbReference type="PROSITE" id="PS50072"/>
    </source>
</evidence>
<evidence type="ECO:0000256" key="5">
    <source>
        <dbReference type="ARBA" id="ARBA00023235"/>
    </source>
</evidence>
<dbReference type="PROSITE" id="PS00170">
    <property type="entry name" value="CSA_PPIASE_1"/>
    <property type="match status" value="1"/>
</dbReference>
<comment type="catalytic activity">
    <reaction evidence="1 6">
        <text>[protein]-peptidylproline (omega=180) = [protein]-peptidylproline (omega=0)</text>
        <dbReference type="Rhea" id="RHEA:16237"/>
        <dbReference type="Rhea" id="RHEA-COMP:10747"/>
        <dbReference type="Rhea" id="RHEA-COMP:10748"/>
        <dbReference type="ChEBI" id="CHEBI:83833"/>
        <dbReference type="ChEBI" id="CHEBI:83834"/>
        <dbReference type="EC" id="5.2.1.8"/>
    </reaction>
</comment>
<evidence type="ECO:0000256" key="7">
    <source>
        <dbReference type="SAM" id="SignalP"/>
    </source>
</evidence>
<dbReference type="PANTHER" id="PTHR45625">
    <property type="entry name" value="PEPTIDYL-PROLYL CIS-TRANS ISOMERASE-RELATED"/>
    <property type="match status" value="1"/>
</dbReference>
<comment type="caution">
    <text evidence="10">The sequence shown here is derived from an EMBL/GenBank/DDBJ whole genome shotgun (WGS) entry which is preliminary data.</text>
</comment>
<feature type="chain" id="PRO_5018050902" description="peptidylprolyl isomerase" evidence="7">
    <location>
        <begin position="19"/>
        <end position="355"/>
    </location>
</feature>
<evidence type="ECO:0000256" key="2">
    <source>
        <dbReference type="ARBA" id="ARBA00007365"/>
    </source>
</evidence>
<feature type="domain" description="PPIase cyclophilin-type" evidence="9">
    <location>
        <begin position="34"/>
        <end position="166"/>
    </location>
</feature>